<dbReference type="OrthoDB" id="660550at2759"/>
<dbReference type="OMA" id="STRETHD"/>
<dbReference type="InterPro" id="IPR034164">
    <property type="entry name" value="Pepsin-like_dom"/>
</dbReference>
<sequence>MQISPALSSLVAALWVLLPFAVGTDATPVVRAQTNSVRLPMAKRINATGSAKILERDQARVRGLRARAAARASGHRLPIPGRDSGSVPATSQAVDYVVNVNTFIVDTGSANTWVGAGQPYQQTSSTRETHDTVEVFYGSGAFIGTEFDDLVSLDTGGPLTIFGQSIGGATDSFGFDGVDGILGIGPVGLTRQTLSPDETSTIATVTDNLFSQGAISQNLVAVSFEPTSSIGNTNGELAFGATDRSKFVGAINFAPITSTFPSSQFFGIDQSLRYGAFTPLLFESAGIVDTGTTLLLIASDALQAYTAANGAVFDDDVGLYRLTPAQFADLKSLFFNIHGVVFEFTANAQIWPRALNGAIGGSPDFVYLIVGDIGSQSGSGLDVVNGMAFIERFYTVFDTDNSRVGIANTPFTKATTN</sequence>
<keyword evidence="7" id="KW-1185">Reference proteome</keyword>
<keyword evidence="4" id="KW-0732">Signal</keyword>
<dbReference type="SUPFAM" id="SSF50630">
    <property type="entry name" value="Acid proteases"/>
    <property type="match status" value="1"/>
</dbReference>
<dbReference type="PROSITE" id="PS51767">
    <property type="entry name" value="PEPTIDASE_A1"/>
    <property type="match status" value="1"/>
</dbReference>
<evidence type="ECO:0000256" key="2">
    <source>
        <dbReference type="ARBA" id="ARBA00022750"/>
    </source>
</evidence>
<proteinExistence type="inferred from homology"/>
<dbReference type="InterPro" id="IPR033121">
    <property type="entry name" value="PEPTIDASE_A1"/>
</dbReference>
<reference evidence="6 7" key="1">
    <citation type="submission" date="2016-10" db="EMBL/GenBank/DDBJ databases">
        <title>Genome sequence of the basidiomycete white-rot fungus Trametes pubescens.</title>
        <authorList>
            <person name="Makela M.R."/>
            <person name="Granchi Z."/>
            <person name="Peng M."/>
            <person name="De Vries R.P."/>
            <person name="Grigoriev I."/>
            <person name="Riley R."/>
            <person name="Hilden K."/>
        </authorList>
    </citation>
    <scope>NUCLEOTIDE SEQUENCE [LARGE SCALE GENOMIC DNA]</scope>
    <source>
        <strain evidence="6 7">FBCC735</strain>
    </source>
</reference>
<keyword evidence="2 3" id="KW-0064">Aspartyl protease</keyword>
<evidence type="ECO:0000256" key="3">
    <source>
        <dbReference type="RuleBase" id="RU000454"/>
    </source>
</evidence>
<dbReference type="InterPro" id="IPR001969">
    <property type="entry name" value="Aspartic_peptidase_AS"/>
</dbReference>
<dbReference type="InterPro" id="IPR001461">
    <property type="entry name" value="Aspartic_peptidase_A1"/>
</dbReference>
<evidence type="ECO:0000256" key="1">
    <source>
        <dbReference type="ARBA" id="ARBA00007447"/>
    </source>
</evidence>
<gene>
    <name evidence="6" type="ORF">TRAPUB_11041</name>
</gene>
<evidence type="ECO:0000256" key="4">
    <source>
        <dbReference type="SAM" id="SignalP"/>
    </source>
</evidence>
<accession>A0A1M2VY52</accession>
<dbReference type="Pfam" id="PF00026">
    <property type="entry name" value="Asp"/>
    <property type="match status" value="1"/>
</dbReference>
<protein>
    <submittedName>
        <fullName evidence="6">Polyporopepsin</fullName>
    </submittedName>
</protein>
<name>A0A1M2VY52_TRAPU</name>
<keyword evidence="3" id="KW-0378">Hydrolase</keyword>
<evidence type="ECO:0000259" key="5">
    <source>
        <dbReference type="PROSITE" id="PS51767"/>
    </source>
</evidence>
<dbReference type="PANTHER" id="PTHR47966">
    <property type="entry name" value="BETA-SITE APP-CLEAVING ENZYME, ISOFORM A-RELATED"/>
    <property type="match status" value="1"/>
</dbReference>
<comment type="similarity">
    <text evidence="1 3">Belongs to the peptidase A1 family.</text>
</comment>
<feature type="chain" id="PRO_5009890647" evidence="4">
    <location>
        <begin position="27"/>
        <end position="417"/>
    </location>
</feature>
<dbReference type="GO" id="GO:0004190">
    <property type="term" value="F:aspartic-type endopeptidase activity"/>
    <property type="evidence" value="ECO:0007669"/>
    <property type="project" value="UniProtKB-KW"/>
</dbReference>
<evidence type="ECO:0000313" key="7">
    <source>
        <dbReference type="Proteomes" id="UP000184267"/>
    </source>
</evidence>
<keyword evidence="3" id="KW-0645">Protease</keyword>
<dbReference type="PROSITE" id="PS00141">
    <property type="entry name" value="ASP_PROTEASE"/>
    <property type="match status" value="1"/>
</dbReference>
<evidence type="ECO:0000313" key="6">
    <source>
        <dbReference type="EMBL" id="OJT12452.1"/>
    </source>
</evidence>
<dbReference type="STRING" id="154538.A0A1M2VY52"/>
<dbReference type="PANTHER" id="PTHR47966:SF51">
    <property type="entry name" value="BETA-SITE APP-CLEAVING ENZYME, ISOFORM A-RELATED"/>
    <property type="match status" value="1"/>
</dbReference>
<dbReference type="PRINTS" id="PR00792">
    <property type="entry name" value="PEPSIN"/>
</dbReference>
<organism evidence="6 7">
    <name type="scientific">Trametes pubescens</name>
    <name type="common">White-rot fungus</name>
    <dbReference type="NCBI Taxonomy" id="154538"/>
    <lineage>
        <taxon>Eukaryota</taxon>
        <taxon>Fungi</taxon>
        <taxon>Dikarya</taxon>
        <taxon>Basidiomycota</taxon>
        <taxon>Agaricomycotina</taxon>
        <taxon>Agaricomycetes</taxon>
        <taxon>Polyporales</taxon>
        <taxon>Polyporaceae</taxon>
        <taxon>Trametes</taxon>
    </lineage>
</organism>
<feature type="domain" description="Peptidase A1" evidence="5">
    <location>
        <begin position="88"/>
        <end position="407"/>
    </location>
</feature>
<dbReference type="Proteomes" id="UP000184267">
    <property type="component" value="Unassembled WGS sequence"/>
</dbReference>
<dbReference type="GO" id="GO:0006508">
    <property type="term" value="P:proteolysis"/>
    <property type="evidence" value="ECO:0007669"/>
    <property type="project" value="UniProtKB-KW"/>
</dbReference>
<dbReference type="CDD" id="cd05471">
    <property type="entry name" value="pepsin_like"/>
    <property type="match status" value="1"/>
</dbReference>
<dbReference type="InterPro" id="IPR021109">
    <property type="entry name" value="Peptidase_aspartic_dom_sf"/>
</dbReference>
<dbReference type="Gene3D" id="2.40.70.10">
    <property type="entry name" value="Acid Proteases"/>
    <property type="match status" value="2"/>
</dbReference>
<comment type="caution">
    <text evidence="6">The sequence shown here is derived from an EMBL/GenBank/DDBJ whole genome shotgun (WGS) entry which is preliminary data.</text>
</comment>
<dbReference type="AlphaFoldDB" id="A0A1M2VY52"/>
<feature type="signal peptide" evidence="4">
    <location>
        <begin position="1"/>
        <end position="26"/>
    </location>
</feature>
<dbReference type="EMBL" id="MNAD01000488">
    <property type="protein sequence ID" value="OJT12452.1"/>
    <property type="molecule type" value="Genomic_DNA"/>
</dbReference>